<dbReference type="AlphaFoldDB" id="A0A829YBY3"/>
<dbReference type="InterPro" id="IPR011760">
    <property type="entry name" value="PsdUridine_synth_TruD_insert"/>
</dbReference>
<evidence type="ECO:0000256" key="3">
    <source>
        <dbReference type="ARBA" id="ARBA00023235"/>
    </source>
</evidence>
<dbReference type="Pfam" id="PF01142">
    <property type="entry name" value="TruD"/>
    <property type="match status" value="2"/>
</dbReference>
<feature type="domain" description="TRUD" evidence="5">
    <location>
        <begin position="157"/>
        <end position="303"/>
    </location>
</feature>
<dbReference type="InterPro" id="IPR020103">
    <property type="entry name" value="PsdUridine_synth_cat_dom_sf"/>
</dbReference>
<dbReference type="PROSITE" id="PS50984">
    <property type="entry name" value="TRUD"/>
    <property type="match status" value="1"/>
</dbReference>
<dbReference type="InterPro" id="IPR050170">
    <property type="entry name" value="TruD_pseudoU_synthase"/>
</dbReference>
<dbReference type="GO" id="GO:0160150">
    <property type="term" value="F:tRNA pseudouridine(13) synthase activity"/>
    <property type="evidence" value="ECO:0007669"/>
    <property type="project" value="UniProtKB-EC"/>
</dbReference>
<dbReference type="Gene3D" id="3.30.2350.20">
    <property type="entry name" value="TruD, catalytic domain"/>
    <property type="match status" value="1"/>
</dbReference>
<evidence type="ECO:0000259" key="5">
    <source>
        <dbReference type="PROSITE" id="PS50984"/>
    </source>
</evidence>
<evidence type="ECO:0000313" key="7">
    <source>
        <dbReference type="Proteomes" id="UP000445000"/>
    </source>
</evidence>
<dbReference type="InterPro" id="IPR042214">
    <property type="entry name" value="TruD_catalytic"/>
</dbReference>
<evidence type="ECO:0000256" key="1">
    <source>
        <dbReference type="ARBA" id="ARBA00007953"/>
    </source>
</evidence>
<keyword evidence="7" id="KW-1185">Reference proteome</keyword>
<sequence>MNFVDLMNLPCAHGGPAGSARLRVAPEDFVVREWLGFDADGEGDHLLLKVRKRGANTMWVAKQLARIGKIHPRDVGFAGLKDRDAVAEQAFTVPGRSAVPNWLGVTGDGFEVIGAERTRRKLKRGALKGNDFEIVLREFSGDAALLEQRLQTLATAGAPNYFGPQRFGHNGSNIATAVAWFEGGPAPERAERGFALSAARSVIFNAVLAERLNAGTWNRLLDGEVVNLNGSGSFFLAETIDDTLRDRCQQLDVHPTGPMWHGDSLLSKGAVATLETQTARRFAVLAAGLAKARMEPERRPLRVPVRELKWRIDGADVHLQFRLQRGSFATAVLHELIGNAFQAETPEADV</sequence>
<keyword evidence="3 4" id="KW-0413">Isomerase</keyword>
<dbReference type="Gene3D" id="3.30.2340.10">
    <property type="entry name" value="TruD, insertion domain"/>
    <property type="match status" value="1"/>
</dbReference>
<dbReference type="SUPFAM" id="SSF55120">
    <property type="entry name" value="Pseudouridine synthase"/>
    <property type="match status" value="1"/>
</dbReference>
<dbReference type="PANTHER" id="PTHR47811">
    <property type="entry name" value="TRNA PSEUDOURIDINE SYNTHASE D"/>
    <property type="match status" value="1"/>
</dbReference>
<protein>
    <recommendedName>
        <fullName evidence="4">tRNA pseudouridine synthase D</fullName>
        <ecNumber evidence="4">5.4.99.27</ecNumber>
    </recommendedName>
    <alternativeName>
        <fullName evidence="4">tRNA pseudouridine(13) synthase</fullName>
    </alternativeName>
    <alternativeName>
        <fullName evidence="4">tRNA pseudouridylate synthase D</fullName>
    </alternativeName>
    <alternativeName>
        <fullName evidence="4">tRNA-uridine isomerase D</fullName>
    </alternativeName>
</protein>
<gene>
    <name evidence="4 6" type="primary">truD</name>
    <name evidence="6" type="ORF">GCM10011487_27790</name>
</gene>
<evidence type="ECO:0000256" key="2">
    <source>
        <dbReference type="ARBA" id="ARBA00022694"/>
    </source>
</evidence>
<dbReference type="GO" id="GO:0031119">
    <property type="term" value="P:tRNA pseudouridine synthesis"/>
    <property type="evidence" value="ECO:0007669"/>
    <property type="project" value="UniProtKB-UniRule"/>
</dbReference>
<dbReference type="RefSeq" id="WP_161812418.1">
    <property type="nucleotide sequence ID" value="NZ_BLJN01000002.1"/>
</dbReference>
<reference evidence="7" key="1">
    <citation type="submission" date="2020-01" db="EMBL/GenBank/DDBJ databases">
        <title>'Steroidobacter agaridevorans' sp. nov., agar-degrading bacteria isolated from rhizosphere soils.</title>
        <authorList>
            <person name="Ikenaga M."/>
            <person name="Kataoka M."/>
            <person name="Murouchi A."/>
            <person name="Katsuragi S."/>
            <person name="Sakai M."/>
        </authorList>
    </citation>
    <scope>NUCLEOTIDE SEQUENCE [LARGE SCALE GENOMIC DNA]</scope>
    <source>
        <strain evidence="7">YU21-B</strain>
    </source>
</reference>
<dbReference type="InterPro" id="IPR001656">
    <property type="entry name" value="PsdUridine_synth_TruD"/>
</dbReference>
<organism evidence="6 7">
    <name type="scientific">Steroidobacter agaridevorans</name>
    <dbReference type="NCBI Taxonomy" id="2695856"/>
    <lineage>
        <taxon>Bacteria</taxon>
        <taxon>Pseudomonadati</taxon>
        <taxon>Pseudomonadota</taxon>
        <taxon>Gammaproteobacteria</taxon>
        <taxon>Steroidobacterales</taxon>
        <taxon>Steroidobacteraceae</taxon>
        <taxon>Steroidobacter</taxon>
    </lineage>
</organism>
<comment type="caution">
    <text evidence="6">The sequence shown here is derived from an EMBL/GenBank/DDBJ whole genome shotgun (WGS) entry which is preliminary data.</text>
</comment>
<dbReference type="PANTHER" id="PTHR47811:SF1">
    <property type="entry name" value="TRNA PSEUDOURIDINE SYNTHASE D"/>
    <property type="match status" value="1"/>
</dbReference>
<dbReference type="InterPro" id="IPR043165">
    <property type="entry name" value="TruD_insert_sf"/>
</dbReference>
<comment type="function">
    <text evidence="4">Responsible for synthesis of pseudouridine from uracil-13 in transfer RNAs.</text>
</comment>
<accession>A0A829YBY3</accession>
<dbReference type="GO" id="GO:0005829">
    <property type="term" value="C:cytosol"/>
    <property type="evidence" value="ECO:0007669"/>
    <property type="project" value="TreeGrafter"/>
</dbReference>
<evidence type="ECO:0000313" key="6">
    <source>
        <dbReference type="EMBL" id="GFE80779.1"/>
    </source>
</evidence>
<proteinExistence type="inferred from homology"/>
<keyword evidence="2 4" id="KW-0819">tRNA processing</keyword>
<dbReference type="GO" id="GO:0003723">
    <property type="term" value="F:RNA binding"/>
    <property type="evidence" value="ECO:0007669"/>
    <property type="project" value="InterPro"/>
</dbReference>
<name>A0A829YBY3_9GAMM</name>
<evidence type="ECO:0000256" key="4">
    <source>
        <dbReference type="HAMAP-Rule" id="MF_01082"/>
    </source>
</evidence>
<dbReference type="EC" id="5.4.99.27" evidence="4"/>
<dbReference type="Proteomes" id="UP000445000">
    <property type="component" value="Unassembled WGS sequence"/>
</dbReference>
<feature type="active site" description="Nucleophile" evidence="4">
    <location>
        <position position="82"/>
    </location>
</feature>
<comment type="catalytic activity">
    <reaction evidence="4">
        <text>uridine(13) in tRNA = pseudouridine(13) in tRNA</text>
        <dbReference type="Rhea" id="RHEA:42540"/>
        <dbReference type="Rhea" id="RHEA-COMP:10105"/>
        <dbReference type="Rhea" id="RHEA-COMP:10106"/>
        <dbReference type="ChEBI" id="CHEBI:65314"/>
        <dbReference type="ChEBI" id="CHEBI:65315"/>
        <dbReference type="EC" id="5.4.99.27"/>
    </reaction>
</comment>
<dbReference type="EMBL" id="BLJN01000002">
    <property type="protein sequence ID" value="GFE80779.1"/>
    <property type="molecule type" value="Genomic_DNA"/>
</dbReference>
<dbReference type="HAMAP" id="MF_01082">
    <property type="entry name" value="TruD"/>
    <property type="match status" value="1"/>
</dbReference>
<comment type="similarity">
    <text evidence="1 4">Belongs to the pseudouridine synthase TruD family.</text>
</comment>